<feature type="non-terminal residue" evidence="1">
    <location>
        <position position="1"/>
    </location>
</feature>
<protein>
    <submittedName>
        <fullName evidence="1">Uncharacterized protein</fullName>
    </submittedName>
</protein>
<name>A0AAW2TGN4_SESRA</name>
<accession>A0AAW2TGN4</accession>
<reference evidence="1" key="2">
    <citation type="journal article" date="2024" name="Plant">
        <title>Genomic evolution and insights into agronomic trait innovations of Sesamum species.</title>
        <authorList>
            <person name="Miao H."/>
            <person name="Wang L."/>
            <person name="Qu L."/>
            <person name="Liu H."/>
            <person name="Sun Y."/>
            <person name="Le M."/>
            <person name="Wang Q."/>
            <person name="Wei S."/>
            <person name="Zheng Y."/>
            <person name="Lin W."/>
            <person name="Duan Y."/>
            <person name="Cao H."/>
            <person name="Xiong S."/>
            <person name="Wang X."/>
            <person name="Wei L."/>
            <person name="Li C."/>
            <person name="Ma Q."/>
            <person name="Ju M."/>
            <person name="Zhao R."/>
            <person name="Li G."/>
            <person name="Mu C."/>
            <person name="Tian Q."/>
            <person name="Mei H."/>
            <person name="Zhang T."/>
            <person name="Gao T."/>
            <person name="Zhang H."/>
        </authorList>
    </citation>
    <scope>NUCLEOTIDE SEQUENCE</scope>
    <source>
        <strain evidence="1">G02</strain>
    </source>
</reference>
<evidence type="ECO:0000313" key="1">
    <source>
        <dbReference type="EMBL" id="KAL0403492.1"/>
    </source>
</evidence>
<gene>
    <name evidence="1" type="ORF">Sradi_1990000</name>
</gene>
<comment type="caution">
    <text evidence="1">The sequence shown here is derived from an EMBL/GenBank/DDBJ whole genome shotgun (WGS) entry which is preliminary data.</text>
</comment>
<reference evidence="1" key="1">
    <citation type="submission" date="2020-06" db="EMBL/GenBank/DDBJ databases">
        <authorList>
            <person name="Li T."/>
            <person name="Hu X."/>
            <person name="Zhang T."/>
            <person name="Song X."/>
            <person name="Zhang H."/>
            <person name="Dai N."/>
            <person name="Sheng W."/>
            <person name="Hou X."/>
            <person name="Wei L."/>
        </authorList>
    </citation>
    <scope>NUCLEOTIDE SEQUENCE</scope>
    <source>
        <strain evidence="1">G02</strain>
        <tissue evidence="1">Leaf</tissue>
    </source>
</reference>
<organism evidence="1">
    <name type="scientific">Sesamum radiatum</name>
    <name type="common">Black benniseed</name>
    <dbReference type="NCBI Taxonomy" id="300843"/>
    <lineage>
        <taxon>Eukaryota</taxon>
        <taxon>Viridiplantae</taxon>
        <taxon>Streptophyta</taxon>
        <taxon>Embryophyta</taxon>
        <taxon>Tracheophyta</taxon>
        <taxon>Spermatophyta</taxon>
        <taxon>Magnoliopsida</taxon>
        <taxon>eudicotyledons</taxon>
        <taxon>Gunneridae</taxon>
        <taxon>Pentapetalae</taxon>
        <taxon>asterids</taxon>
        <taxon>lamiids</taxon>
        <taxon>Lamiales</taxon>
        <taxon>Pedaliaceae</taxon>
        <taxon>Sesamum</taxon>
    </lineage>
</organism>
<proteinExistence type="predicted"/>
<dbReference type="AlphaFoldDB" id="A0AAW2TGN4"/>
<sequence>PPVEAGNTEISSAVLFCTQLTLLWRLIKQVICPRDCVQQQSSNSTSPISSAPQDLPKLSSTQIGTVISQHGFRAASPDGLVVRASISPWISLNPMRYHHELMIVSRAVRDFSALKDLHA</sequence>
<dbReference type="EMBL" id="JACGWJ010000008">
    <property type="protein sequence ID" value="KAL0403492.1"/>
    <property type="molecule type" value="Genomic_DNA"/>
</dbReference>